<gene>
    <name evidence="5" type="ORF">SAMN05444277_101395</name>
</gene>
<dbReference type="Proteomes" id="UP000199031">
    <property type="component" value="Unassembled WGS sequence"/>
</dbReference>
<name>A0A1I5RS67_9BACT</name>
<dbReference type="OrthoDB" id="9813892at2"/>
<dbReference type="GO" id="GO:0009523">
    <property type="term" value="C:photosystem II"/>
    <property type="evidence" value="ECO:0007669"/>
    <property type="project" value="UniProtKB-KW"/>
</dbReference>
<dbReference type="InterPro" id="IPR015943">
    <property type="entry name" value="WD40/YVTN_repeat-like_dom_sf"/>
</dbReference>
<dbReference type="PANTHER" id="PTHR47199:SF2">
    <property type="entry name" value="PHOTOSYSTEM II STABILITY_ASSEMBLY FACTOR HCF136, CHLOROPLASTIC"/>
    <property type="match status" value="1"/>
</dbReference>
<dbReference type="AlphaFoldDB" id="A0A1I5RS67"/>
<feature type="signal peptide" evidence="3">
    <location>
        <begin position="1"/>
        <end position="19"/>
    </location>
</feature>
<protein>
    <recommendedName>
        <fullName evidence="4">Photosynthesis system II assembly factor Ycf48/Hcf136-like domain-containing protein</fullName>
    </recommendedName>
</protein>
<dbReference type="InterPro" id="IPR028203">
    <property type="entry name" value="PSII_CF48-like_dom"/>
</dbReference>
<keyword evidence="1" id="KW-0602">Photosynthesis</keyword>
<keyword evidence="3" id="KW-0732">Signal</keyword>
<reference evidence="5 6" key="1">
    <citation type="submission" date="2016-10" db="EMBL/GenBank/DDBJ databases">
        <authorList>
            <person name="de Groot N.N."/>
        </authorList>
    </citation>
    <scope>NUCLEOTIDE SEQUENCE [LARGE SCALE GENOMIC DNA]</scope>
    <source>
        <strain evidence="5 6">DSM 28286</strain>
    </source>
</reference>
<dbReference type="Pfam" id="PF14870">
    <property type="entry name" value="PSII_BNR"/>
    <property type="match status" value="1"/>
</dbReference>
<evidence type="ECO:0000313" key="6">
    <source>
        <dbReference type="Proteomes" id="UP000199031"/>
    </source>
</evidence>
<dbReference type="STRING" id="1465490.SAMN05444277_101395"/>
<keyword evidence="2" id="KW-0604">Photosystem II</keyword>
<evidence type="ECO:0000313" key="5">
    <source>
        <dbReference type="EMBL" id="SFP61419.1"/>
    </source>
</evidence>
<organism evidence="5 6">
    <name type="scientific">Parafilimonas terrae</name>
    <dbReference type="NCBI Taxonomy" id="1465490"/>
    <lineage>
        <taxon>Bacteria</taxon>
        <taxon>Pseudomonadati</taxon>
        <taxon>Bacteroidota</taxon>
        <taxon>Chitinophagia</taxon>
        <taxon>Chitinophagales</taxon>
        <taxon>Chitinophagaceae</taxon>
        <taxon>Parafilimonas</taxon>
    </lineage>
</organism>
<proteinExistence type="predicted"/>
<accession>A0A1I5RS67</accession>
<evidence type="ECO:0000256" key="3">
    <source>
        <dbReference type="SAM" id="SignalP"/>
    </source>
</evidence>
<keyword evidence="6" id="KW-1185">Reference proteome</keyword>
<dbReference type="RefSeq" id="WP_090653954.1">
    <property type="nucleotide sequence ID" value="NZ_FOXQ01000001.1"/>
</dbReference>
<evidence type="ECO:0000256" key="2">
    <source>
        <dbReference type="ARBA" id="ARBA00023276"/>
    </source>
</evidence>
<dbReference type="GO" id="GO:0015979">
    <property type="term" value="P:photosynthesis"/>
    <property type="evidence" value="ECO:0007669"/>
    <property type="project" value="UniProtKB-KW"/>
</dbReference>
<evidence type="ECO:0000256" key="1">
    <source>
        <dbReference type="ARBA" id="ARBA00022531"/>
    </source>
</evidence>
<dbReference type="EMBL" id="FOXQ01000001">
    <property type="protein sequence ID" value="SFP61419.1"/>
    <property type="molecule type" value="Genomic_DNA"/>
</dbReference>
<feature type="domain" description="Photosynthesis system II assembly factor Ycf48/Hcf136-like" evidence="4">
    <location>
        <begin position="38"/>
        <end position="114"/>
    </location>
</feature>
<sequence>MKNLALFAAFFLCVFVCKAQHIKVLTSKDKISLRGLSAVDDNVIWVSGNNGQVARSTDGGKNFEWITVKNYETRDFRDIEAFDANTAVIIAVDTPALILKTKDGGKSWAQVFRDDRPGMFLDAMDFTEDGSGVVIGDPINNKLFIAMTTDYGDKWLPLKEADNEYTAADGEAFFASSGTNIKMMGNKNQPFIYFVTGGTDSRLFVNGSPAGLNIIHGKGSEGANSVDVDPAMKKIAIVGGDYANDTLKKNNIDVFTIDGERLLHAPVQTPPHGYRSCVAFLTSNVLITCGTSGVDVSMDGGLNWKLISNESFHVCTKAKKGKAVFLAGKDGRIAKVVN</sequence>
<dbReference type="Gene3D" id="2.130.10.10">
    <property type="entry name" value="YVTN repeat-like/Quinoprotein amine dehydrogenase"/>
    <property type="match status" value="1"/>
</dbReference>
<dbReference type="InterPro" id="IPR036278">
    <property type="entry name" value="Sialidase_sf"/>
</dbReference>
<feature type="chain" id="PRO_5011533213" description="Photosynthesis system II assembly factor Ycf48/Hcf136-like domain-containing protein" evidence="3">
    <location>
        <begin position="20"/>
        <end position="338"/>
    </location>
</feature>
<evidence type="ECO:0000259" key="4">
    <source>
        <dbReference type="Pfam" id="PF14870"/>
    </source>
</evidence>
<dbReference type="SUPFAM" id="SSF50939">
    <property type="entry name" value="Sialidases"/>
    <property type="match status" value="1"/>
</dbReference>
<dbReference type="PANTHER" id="PTHR47199">
    <property type="entry name" value="PHOTOSYSTEM II STABILITY/ASSEMBLY FACTOR HCF136, CHLOROPLASTIC"/>
    <property type="match status" value="1"/>
</dbReference>